<evidence type="ECO:0000256" key="1">
    <source>
        <dbReference type="SAM" id="Phobius"/>
    </source>
</evidence>
<proteinExistence type="predicted"/>
<reference evidence="2 3" key="1">
    <citation type="submission" date="2020-10" db="EMBL/GenBank/DDBJ databases">
        <title>Ca. Dormibacterota MAGs.</title>
        <authorList>
            <person name="Montgomery K."/>
        </authorList>
    </citation>
    <scope>NUCLEOTIDE SEQUENCE [LARGE SCALE GENOMIC DNA]</scope>
    <source>
        <strain evidence="2">SC8812_S17_18</strain>
    </source>
</reference>
<evidence type="ECO:0000313" key="3">
    <source>
        <dbReference type="Proteomes" id="UP000606991"/>
    </source>
</evidence>
<keyword evidence="1" id="KW-1133">Transmembrane helix</keyword>
<sequence length="123" mass="13154">MSAVASARRRDWRIAAALSIIPGAGQLYNGQAAKARYYFLWAVGCLGADVLFFLGGSALGRQWIADGRLILAMIFGMIAIVVFIGLLVYGLFIWGSAAVDATAGAREISLSGEASPLLRYFHL</sequence>
<feature type="transmembrane region" description="Helical" evidence="1">
    <location>
        <begin position="69"/>
        <end position="94"/>
    </location>
</feature>
<accession>A0A934MZV1</accession>
<feature type="transmembrane region" description="Helical" evidence="1">
    <location>
        <begin position="35"/>
        <end position="57"/>
    </location>
</feature>
<keyword evidence="1" id="KW-0812">Transmembrane</keyword>
<dbReference type="RefSeq" id="WP_337311913.1">
    <property type="nucleotide sequence ID" value="NZ_JAEKNS010000100.1"/>
</dbReference>
<name>A0A934MZV1_9BACT</name>
<protein>
    <submittedName>
        <fullName evidence="2">Uncharacterized protein</fullName>
    </submittedName>
</protein>
<dbReference type="EMBL" id="JAEKNS010000100">
    <property type="protein sequence ID" value="MBJ7595115.1"/>
    <property type="molecule type" value="Genomic_DNA"/>
</dbReference>
<dbReference type="AlphaFoldDB" id="A0A934MZV1"/>
<organism evidence="2 3">
    <name type="scientific">Candidatus Aeolococcus gillhamiae</name>
    <dbReference type="NCBI Taxonomy" id="3127015"/>
    <lineage>
        <taxon>Bacteria</taxon>
        <taxon>Bacillati</taxon>
        <taxon>Candidatus Dormiibacterota</taxon>
        <taxon>Candidatus Dormibacteria</taxon>
        <taxon>Candidatus Aeolococcales</taxon>
        <taxon>Candidatus Aeolococcaceae</taxon>
        <taxon>Candidatus Aeolococcus</taxon>
    </lineage>
</organism>
<keyword evidence="1" id="KW-0472">Membrane</keyword>
<dbReference type="Proteomes" id="UP000606991">
    <property type="component" value="Unassembled WGS sequence"/>
</dbReference>
<evidence type="ECO:0000313" key="2">
    <source>
        <dbReference type="EMBL" id="MBJ7595115.1"/>
    </source>
</evidence>
<gene>
    <name evidence="2" type="ORF">JF886_09690</name>
</gene>
<comment type="caution">
    <text evidence="2">The sequence shown here is derived from an EMBL/GenBank/DDBJ whole genome shotgun (WGS) entry which is preliminary data.</text>
</comment>